<evidence type="ECO:0000256" key="7">
    <source>
        <dbReference type="ARBA" id="ARBA00023180"/>
    </source>
</evidence>
<keyword evidence="7" id="KW-0325">Glycoprotein</keyword>
<gene>
    <name evidence="8" type="ORF">ILUMI_17321</name>
</gene>
<dbReference type="AlphaFoldDB" id="A0A8K0G557"/>
<dbReference type="OrthoDB" id="10257284at2759"/>
<proteinExistence type="inferred from homology"/>
<dbReference type="PANTHER" id="PTHR11567:SF211">
    <property type="entry name" value="PROSTATIC ACID PHOSPHATASE"/>
    <property type="match status" value="1"/>
</dbReference>
<evidence type="ECO:0000256" key="3">
    <source>
        <dbReference type="ARBA" id="ARBA00012646"/>
    </source>
</evidence>
<evidence type="ECO:0000256" key="5">
    <source>
        <dbReference type="ARBA" id="ARBA00022801"/>
    </source>
</evidence>
<dbReference type="InterPro" id="IPR029033">
    <property type="entry name" value="His_PPase_superfam"/>
</dbReference>
<sequence>MQAYINNRPTRKIFLYSAHEMNVAYLLNALDVYFPHVPPYGAYVMVELYEKNRTYCVKIYYQDYSGLEPKSLKIPGCQCCCPFKQFVRLLSKNIPRENENCGDDSTILHQYASKRGLYS</sequence>
<keyword evidence="6" id="KW-1015">Disulfide bond</keyword>
<evidence type="ECO:0000256" key="1">
    <source>
        <dbReference type="ARBA" id="ARBA00000032"/>
    </source>
</evidence>
<dbReference type="SUPFAM" id="SSF53254">
    <property type="entry name" value="Phosphoglycerate mutase-like"/>
    <property type="match status" value="1"/>
</dbReference>
<dbReference type="EC" id="3.1.3.2" evidence="3"/>
<keyword evidence="4" id="KW-0732">Signal</keyword>
<dbReference type="GO" id="GO:0003993">
    <property type="term" value="F:acid phosphatase activity"/>
    <property type="evidence" value="ECO:0007669"/>
    <property type="project" value="UniProtKB-EC"/>
</dbReference>
<name>A0A8K0G557_IGNLU</name>
<evidence type="ECO:0000256" key="6">
    <source>
        <dbReference type="ARBA" id="ARBA00023157"/>
    </source>
</evidence>
<reference evidence="8" key="1">
    <citation type="submission" date="2019-08" db="EMBL/GenBank/DDBJ databases">
        <title>The genome of the North American firefly Photinus pyralis.</title>
        <authorList>
            <consortium name="Photinus pyralis genome working group"/>
            <person name="Fallon T.R."/>
            <person name="Sander Lower S.E."/>
            <person name="Weng J.-K."/>
        </authorList>
    </citation>
    <scope>NUCLEOTIDE SEQUENCE</scope>
    <source>
        <strain evidence="8">TRF0915ILg1</strain>
        <tissue evidence="8">Whole body</tissue>
    </source>
</reference>
<dbReference type="Proteomes" id="UP000801492">
    <property type="component" value="Unassembled WGS sequence"/>
</dbReference>
<accession>A0A8K0G557</accession>
<dbReference type="PANTHER" id="PTHR11567">
    <property type="entry name" value="ACID PHOSPHATASE-RELATED"/>
    <property type="match status" value="1"/>
</dbReference>
<evidence type="ECO:0000256" key="4">
    <source>
        <dbReference type="ARBA" id="ARBA00022729"/>
    </source>
</evidence>
<dbReference type="EMBL" id="VTPC01073221">
    <property type="protein sequence ID" value="KAF2888852.1"/>
    <property type="molecule type" value="Genomic_DNA"/>
</dbReference>
<dbReference type="Pfam" id="PF00328">
    <property type="entry name" value="His_Phos_2"/>
    <property type="match status" value="1"/>
</dbReference>
<dbReference type="InterPro" id="IPR050645">
    <property type="entry name" value="Histidine_acid_phosphatase"/>
</dbReference>
<evidence type="ECO:0000313" key="9">
    <source>
        <dbReference type="Proteomes" id="UP000801492"/>
    </source>
</evidence>
<keyword evidence="5" id="KW-0378">Hydrolase</keyword>
<comment type="caution">
    <text evidence="8">The sequence shown here is derived from an EMBL/GenBank/DDBJ whole genome shotgun (WGS) entry which is preliminary data.</text>
</comment>
<evidence type="ECO:0000313" key="8">
    <source>
        <dbReference type="EMBL" id="KAF2888852.1"/>
    </source>
</evidence>
<organism evidence="8 9">
    <name type="scientific">Ignelater luminosus</name>
    <name type="common">Cucubano</name>
    <name type="synonym">Pyrophorus luminosus</name>
    <dbReference type="NCBI Taxonomy" id="2038154"/>
    <lineage>
        <taxon>Eukaryota</taxon>
        <taxon>Metazoa</taxon>
        <taxon>Ecdysozoa</taxon>
        <taxon>Arthropoda</taxon>
        <taxon>Hexapoda</taxon>
        <taxon>Insecta</taxon>
        <taxon>Pterygota</taxon>
        <taxon>Neoptera</taxon>
        <taxon>Endopterygota</taxon>
        <taxon>Coleoptera</taxon>
        <taxon>Polyphaga</taxon>
        <taxon>Elateriformia</taxon>
        <taxon>Elateroidea</taxon>
        <taxon>Elateridae</taxon>
        <taxon>Agrypninae</taxon>
        <taxon>Pyrophorini</taxon>
        <taxon>Ignelater</taxon>
    </lineage>
</organism>
<dbReference type="Gene3D" id="3.40.50.1240">
    <property type="entry name" value="Phosphoglycerate mutase-like"/>
    <property type="match status" value="1"/>
</dbReference>
<keyword evidence="9" id="KW-1185">Reference proteome</keyword>
<comment type="similarity">
    <text evidence="2">Belongs to the histidine acid phosphatase family.</text>
</comment>
<comment type="catalytic activity">
    <reaction evidence="1">
        <text>a phosphate monoester + H2O = an alcohol + phosphate</text>
        <dbReference type="Rhea" id="RHEA:15017"/>
        <dbReference type="ChEBI" id="CHEBI:15377"/>
        <dbReference type="ChEBI" id="CHEBI:30879"/>
        <dbReference type="ChEBI" id="CHEBI:43474"/>
        <dbReference type="ChEBI" id="CHEBI:67140"/>
        <dbReference type="EC" id="3.1.3.2"/>
    </reaction>
</comment>
<evidence type="ECO:0000256" key="2">
    <source>
        <dbReference type="ARBA" id="ARBA00005375"/>
    </source>
</evidence>
<dbReference type="InterPro" id="IPR000560">
    <property type="entry name" value="His_Pase_clade-2"/>
</dbReference>
<protein>
    <recommendedName>
        <fullName evidence="3">acid phosphatase</fullName>
        <ecNumber evidence="3">3.1.3.2</ecNumber>
    </recommendedName>
</protein>